<feature type="transmembrane region" description="Helical" evidence="1">
    <location>
        <begin position="12"/>
        <end position="31"/>
    </location>
</feature>
<evidence type="ECO:0000256" key="1">
    <source>
        <dbReference type="SAM" id="Phobius"/>
    </source>
</evidence>
<dbReference type="EMBL" id="QKRA01000001">
    <property type="protein sequence ID" value="RDL45785.1"/>
    <property type="molecule type" value="Genomic_DNA"/>
</dbReference>
<keyword evidence="1" id="KW-1133">Transmembrane helix</keyword>
<keyword evidence="1" id="KW-0472">Membrane</keyword>
<accession>A0A370UDL1</accession>
<evidence type="ECO:0008006" key="4">
    <source>
        <dbReference type="Google" id="ProtNLM"/>
    </source>
</evidence>
<keyword evidence="3" id="KW-1185">Reference proteome</keyword>
<keyword evidence="1" id="KW-0812">Transmembrane</keyword>
<dbReference type="Proteomes" id="UP000254326">
    <property type="component" value="Unassembled WGS sequence"/>
</dbReference>
<organism evidence="2 3">
    <name type="scientific">Marinomonas piezotolerans</name>
    <dbReference type="NCBI Taxonomy" id="2213058"/>
    <lineage>
        <taxon>Bacteria</taxon>
        <taxon>Pseudomonadati</taxon>
        <taxon>Pseudomonadota</taxon>
        <taxon>Gammaproteobacteria</taxon>
        <taxon>Oceanospirillales</taxon>
        <taxon>Oceanospirillaceae</taxon>
        <taxon>Marinomonas</taxon>
    </lineage>
</organism>
<protein>
    <recommendedName>
        <fullName evidence="4">Polyketide cyclase</fullName>
    </recommendedName>
</protein>
<dbReference type="OrthoDB" id="9807923at2"/>
<name>A0A370UDL1_9GAMM</name>
<dbReference type="RefSeq" id="WP_115466373.1">
    <property type="nucleotide sequence ID" value="NZ_QKRA01000001.1"/>
</dbReference>
<proteinExistence type="predicted"/>
<evidence type="ECO:0000313" key="3">
    <source>
        <dbReference type="Proteomes" id="UP000254326"/>
    </source>
</evidence>
<comment type="caution">
    <text evidence="2">The sequence shown here is derived from an EMBL/GenBank/DDBJ whole genome shotgun (WGS) entry which is preliminary data.</text>
</comment>
<gene>
    <name evidence="2" type="ORF">DN730_01680</name>
</gene>
<sequence length="181" mass="20264">MQPTKALVSLRYVTRIVAVIILIMVAVGFFLPSDYKIERSVVVDRENQNELLERLYTVEAWPSWMYIQDGQLQLPADTHSESKLDQNVEFGILYIDNPNKRGSITVQSVSDTKIDFTVTPNQTVKPISNAIEITQQNEHLVIVWVVEGVLDAGFLSPYLALIANSIAGSNLEKSLANLAQF</sequence>
<reference evidence="2 3" key="1">
    <citation type="submission" date="2018-06" db="EMBL/GenBank/DDBJ databases">
        <title>Marinomonas sp. YLB-05 draft genome sequence.</title>
        <authorList>
            <person name="Yu L."/>
            <person name="Tang X."/>
        </authorList>
    </citation>
    <scope>NUCLEOTIDE SEQUENCE [LARGE SCALE GENOMIC DNA]</scope>
    <source>
        <strain evidence="2 3">YLB-05</strain>
    </source>
</reference>
<evidence type="ECO:0000313" key="2">
    <source>
        <dbReference type="EMBL" id="RDL45785.1"/>
    </source>
</evidence>
<dbReference type="AlphaFoldDB" id="A0A370UDL1"/>